<gene>
    <name evidence="10" type="ORF">BJ988_000875</name>
</gene>
<comment type="caution">
    <text evidence="10">The sequence shown here is derived from an EMBL/GenBank/DDBJ whole genome shotgun (WGS) entry which is preliminary data.</text>
</comment>
<accession>A0A7Z0DIZ9</accession>
<dbReference type="AlphaFoldDB" id="A0A7Z0DIZ9"/>
<feature type="transmembrane region" description="Helical" evidence="9">
    <location>
        <begin position="213"/>
        <end position="235"/>
    </location>
</feature>
<evidence type="ECO:0000313" key="11">
    <source>
        <dbReference type="Proteomes" id="UP000564496"/>
    </source>
</evidence>
<keyword evidence="3" id="KW-0813">Transport</keyword>
<keyword evidence="6 9" id="KW-1133">Transmembrane helix</keyword>
<organism evidence="10 11">
    <name type="scientific">Nocardioides panzhihuensis</name>
    <dbReference type="NCBI Taxonomy" id="860243"/>
    <lineage>
        <taxon>Bacteria</taxon>
        <taxon>Bacillati</taxon>
        <taxon>Actinomycetota</taxon>
        <taxon>Actinomycetes</taxon>
        <taxon>Propionibacteriales</taxon>
        <taxon>Nocardioidaceae</taxon>
        <taxon>Nocardioides</taxon>
    </lineage>
</organism>
<evidence type="ECO:0000256" key="5">
    <source>
        <dbReference type="ARBA" id="ARBA00022692"/>
    </source>
</evidence>
<feature type="transmembrane region" description="Helical" evidence="9">
    <location>
        <begin position="110"/>
        <end position="131"/>
    </location>
</feature>
<evidence type="ECO:0000256" key="2">
    <source>
        <dbReference type="ARBA" id="ARBA00007935"/>
    </source>
</evidence>
<dbReference type="GO" id="GO:0022857">
    <property type="term" value="F:transmembrane transporter activity"/>
    <property type="evidence" value="ECO:0007669"/>
    <property type="project" value="InterPro"/>
</dbReference>
<name>A0A7Z0DIZ9_9ACTN</name>
<dbReference type="RefSeq" id="WP_179656893.1">
    <property type="nucleotide sequence ID" value="NZ_JACBZR010000001.1"/>
</dbReference>
<dbReference type="CDD" id="cd06550">
    <property type="entry name" value="TM_ABC_iron-siderophores_like"/>
    <property type="match status" value="1"/>
</dbReference>
<feature type="transmembrane region" description="Helical" evidence="9">
    <location>
        <begin position="297"/>
        <end position="316"/>
    </location>
</feature>
<proteinExistence type="inferred from homology"/>
<feature type="transmembrane region" description="Helical" evidence="9">
    <location>
        <begin position="29"/>
        <end position="49"/>
    </location>
</feature>
<dbReference type="Gene3D" id="1.10.3470.10">
    <property type="entry name" value="ABC transporter involved in vitamin B12 uptake, BtuC"/>
    <property type="match status" value="1"/>
</dbReference>
<dbReference type="PANTHER" id="PTHR30472">
    <property type="entry name" value="FERRIC ENTEROBACTIN TRANSPORT SYSTEM PERMEASE PROTEIN"/>
    <property type="match status" value="1"/>
</dbReference>
<dbReference type="GO" id="GO:0033214">
    <property type="term" value="P:siderophore-iron import into cell"/>
    <property type="evidence" value="ECO:0007669"/>
    <property type="project" value="TreeGrafter"/>
</dbReference>
<evidence type="ECO:0000256" key="4">
    <source>
        <dbReference type="ARBA" id="ARBA00022475"/>
    </source>
</evidence>
<dbReference type="EMBL" id="JACBZR010000001">
    <property type="protein sequence ID" value="NYI76227.1"/>
    <property type="molecule type" value="Genomic_DNA"/>
</dbReference>
<feature type="transmembrane region" description="Helical" evidence="9">
    <location>
        <begin position="81"/>
        <end position="98"/>
    </location>
</feature>
<reference evidence="10 11" key="1">
    <citation type="submission" date="2020-07" db="EMBL/GenBank/DDBJ databases">
        <title>Sequencing the genomes of 1000 actinobacteria strains.</title>
        <authorList>
            <person name="Klenk H.-P."/>
        </authorList>
    </citation>
    <scope>NUCLEOTIDE SEQUENCE [LARGE SCALE GENOMIC DNA]</scope>
    <source>
        <strain evidence="10 11">DSM 26487</strain>
    </source>
</reference>
<feature type="transmembrane region" description="Helical" evidence="9">
    <location>
        <begin position="137"/>
        <end position="156"/>
    </location>
</feature>
<keyword evidence="7 9" id="KW-0472">Membrane</keyword>
<dbReference type="InterPro" id="IPR000522">
    <property type="entry name" value="ABC_transptr_permease_BtuC"/>
</dbReference>
<dbReference type="Pfam" id="PF01032">
    <property type="entry name" value="FecCD"/>
    <property type="match status" value="1"/>
</dbReference>
<keyword evidence="11" id="KW-1185">Reference proteome</keyword>
<protein>
    <submittedName>
        <fullName evidence="10">Iron complex transport system permease protein</fullName>
    </submittedName>
</protein>
<evidence type="ECO:0000256" key="7">
    <source>
        <dbReference type="ARBA" id="ARBA00023136"/>
    </source>
</evidence>
<evidence type="ECO:0000313" key="10">
    <source>
        <dbReference type="EMBL" id="NYI76227.1"/>
    </source>
</evidence>
<sequence length="352" mass="35266">MTTSLTSRPGSAPAGPTAHLRGTRRTRSLALLALAAAVLAAATTSIVLGSREASWADIWAGVSGQAEGFAQAAVAKRVPRTVLAAVAGAALAVSGLVLQGITRNPLADPGILGVNTGSSLAVVAGIAWFGLVSPISYIWVAILGAALASAFVWTVGSLGRGGATPLKLTLAGAATAAALSSFVTAVVLPRPDISENVVSWQVGGVGGATDDKLWLVAPFLLVGALLCVWCARGLNMLGLGDDLASGLGEHVTRTRLLAAAGAVTLAGATTAITGPIAFVGLVVPHVGRLLIGTDHRWLLPFSVMGGAVLLLVADVLGRVVAPPTEVDVGIITAIVGAPVLIAVVRQAKVREL</sequence>
<feature type="transmembrane region" description="Helical" evidence="9">
    <location>
        <begin position="256"/>
        <end position="277"/>
    </location>
</feature>
<comment type="subcellular location">
    <subcellularLocation>
        <location evidence="1">Cell membrane</location>
        <topology evidence="1">Multi-pass membrane protein</topology>
    </subcellularLocation>
</comment>
<dbReference type="PANTHER" id="PTHR30472:SF1">
    <property type="entry name" value="FE(3+) DICITRATE TRANSPORT SYSTEM PERMEASE PROTEIN FECC-RELATED"/>
    <property type="match status" value="1"/>
</dbReference>
<evidence type="ECO:0000256" key="6">
    <source>
        <dbReference type="ARBA" id="ARBA00022989"/>
    </source>
</evidence>
<feature type="transmembrane region" description="Helical" evidence="9">
    <location>
        <begin position="328"/>
        <end position="347"/>
    </location>
</feature>
<dbReference type="FunFam" id="1.10.3470.10:FF:000001">
    <property type="entry name" value="Vitamin B12 ABC transporter permease BtuC"/>
    <property type="match status" value="1"/>
</dbReference>
<keyword evidence="5 9" id="KW-0812">Transmembrane</keyword>
<dbReference type="Proteomes" id="UP000564496">
    <property type="component" value="Unassembled WGS sequence"/>
</dbReference>
<feature type="region of interest" description="Disordered" evidence="8">
    <location>
        <begin position="1"/>
        <end position="21"/>
    </location>
</feature>
<dbReference type="GO" id="GO:0005886">
    <property type="term" value="C:plasma membrane"/>
    <property type="evidence" value="ECO:0007669"/>
    <property type="project" value="UniProtKB-SubCell"/>
</dbReference>
<evidence type="ECO:0000256" key="1">
    <source>
        <dbReference type="ARBA" id="ARBA00004651"/>
    </source>
</evidence>
<evidence type="ECO:0000256" key="8">
    <source>
        <dbReference type="SAM" id="MobiDB-lite"/>
    </source>
</evidence>
<dbReference type="SUPFAM" id="SSF81345">
    <property type="entry name" value="ABC transporter involved in vitamin B12 uptake, BtuC"/>
    <property type="match status" value="1"/>
</dbReference>
<feature type="transmembrane region" description="Helical" evidence="9">
    <location>
        <begin position="168"/>
        <end position="188"/>
    </location>
</feature>
<evidence type="ECO:0000256" key="9">
    <source>
        <dbReference type="SAM" id="Phobius"/>
    </source>
</evidence>
<comment type="similarity">
    <text evidence="2">Belongs to the binding-protein-dependent transport system permease family. FecCD subfamily.</text>
</comment>
<keyword evidence="4" id="KW-1003">Cell membrane</keyword>
<dbReference type="InterPro" id="IPR037294">
    <property type="entry name" value="ABC_BtuC-like"/>
</dbReference>
<evidence type="ECO:0000256" key="3">
    <source>
        <dbReference type="ARBA" id="ARBA00022448"/>
    </source>
</evidence>